<dbReference type="EMBL" id="JACAZF010000002">
    <property type="protein sequence ID" value="KAF7312677.1"/>
    <property type="molecule type" value="Genomic_DNA"/>
</dbReference>
<dbReference type="PANTHER" id="PTHR46910:SF38">
    <property type="entry name" value="ZN(2)-C6 FUNGAL-TYPE DOMAIN-CONTAINING PROTEIN"/>
    <property type="match status" value="1"/>
</dbReference>
<dbReference type="Proteomes" id="UP000636479">
    <property type="component" value="Unassembled WGS sequence"/>
</dbReference>
<evidence type="ECO:0000313" key="5">
    <source>
        <dbReference type="Proteomes" id="UP000636479"/>
    </source>
</evidence>
<comment type="caution">
    <text evidence="4">The sequence shown here is derived from an EMBL/GenBank/DDBJ whole genome shotgun (WGS) entry which is preliminary data.</text>
</comment>
<reference evidence="4" key="1">
    <citation type="submission" date="2020-05" db="EMBL/GenBank/DDBJ databases">
        <title>Mycena genomes resolve the evolution of fungal bioluminescence.</title>
        <authorList>
            <person name="Tsai I.J."/>
        </authorList>
    </citation>
    <scope>NUCLEOTIDE SEQUENCE</scope>
    <source>
        <strain evidence="4">171206Taipei</strain>
    </source>
</reference>
<evidence type="ECO:0000256" key="2">
    <source>
        <dbReference type="SAM" id="MobiDB-lite"/>
    </source>
</evidence>
<dbReference type="GeneID" id="59342206"/>
<proteinExistence type="predicted"/>
<dbReference type="OrthoDB" id="4456959at2759"/>
<organism evidence="4 5">
    <name type="scientific">Mycena indigotica</name>
    <dbReference type="NCBI Taxonomy" id="2126181"/>
    <lineage>
        <taxon>Eukaryota</taxon>
        <taxon>Fungi</taxon>
        <taxon>Dikarya</taxon>
        <taxon>Basidiomycota</taxon>
        <taxon>Agaricomycotina</taxon>
        <taxon>Agaricomycetes</taxon>
        <taxon>Agaricomycetidae</taxon>
        <taxon>Agaricales</taxon>
        <taxon>Marasmiineae</taxon>
        <taxon>Mycenaceae</taxon>
        <taxon>Mycena</taxon>
    </lineage>
</organism>
<dbReference type="SMART" id="SM00906">
    <property type="entry name" value="Fungal_trans"/>
    <property type="match status" value="1"/>
</dbReference>
<dbReference type="GO" id="GO:0003677">
    <property type="term" value="F:DNA binding"/>
    <property type="evidence" value="ECO:0007669"/>
    <property type="project" value="InterPro"/>
</dbReference>
<dbReference type="CDD" id="cd12148">
    <property type="entry name" value="fungal_TF_MHR"/>
    <property type="match status" value="1"/>
</dbReference>
<accession>A0A8H6WCC3</accession>
<evidence type="ECO:0000259" key="3">
    <source>
        <dbReference type="SMART" id="SM00906"/>
    </source>
</evidence>
<name>A0A8H6WCC3_9AGAR</name>
<feature type="region of interest" description="Disordered" evidence="2">
    <location>
        <begin position="60"/>
        <end position="84"/>
    </location>
</feature>
<keyword evidence="5" id="KW-1185">Reference proteome</keyword>
<dbReference type="Gene3D" id="4.10.240.10">
    <property type="entry name" value="Zn(2)-C6 fungal-type DNA-binding domain"/>
    <property type="match status" value="1"/>
</dbReference>
<feature type="region of interest" description="Disordered" evidence="2">
    <location>
        <begin position="615"/>
        <end position="638"/>
    </location>
</feature>
<keyword evidence="1" id="KW-0539">Nucleus</keyword>
<dbReference type="GO" id="GO:0008270">
    <property type="term" value="F:zinc ion binding"/>
    <property type="evidence" value="ECO:0007669"/>
    <property type="project" value="InterPro"/>
</dbReference>
<evidence type="ECO:0000313" key="4">
    <source>
        <dbReference type="EMBL" id="KAF7312677.1"/>
    </source>
</evidence>
<sequence>MYDATPPQVNTERVLLGDGEEPCSRCLKYDFTCSYEEKAAKRTSSNYVKSLESRLRTVESLLQQQQSQPPALPPPPKPSDYKKSIGPGVQVVTEVIRNLNSPFPVPHSDDLAFTDISHKLSHLKISKGFHGKSSQAMLVKSIMDLKGCGQGCAPRRQVSEKPWAMRPWNSYNPAKPYIFPEDNLLVSLVTLYFVNVNSFYPLLHRDTFEQSIARGGHLKDDVEFGAVVLLVCALGAQYSSDPRVRGLPPTSPNGHIWFDQVDLVVFSQPTLSTLQSYCLATLYLERTSSPRACWSVVGAGMRLAQDMGSHRERMHRGPISPEMELEKRAYWLLTLMDTRFSAALGRSIAIPLHETDLGLPIRCDDQYWTEGGFAQPPELPSSVDFFILDLKLQRILSYTLKILYTTNRNKRLIGLNDDDWEEPLVVEFDSALNSWFDSIPEHLRWNPQESVDPNALFLDQSAALYCMFYFAQILIHRPFIPASHHAKGPGAKPRTFPSLSVCNNAGRAIARLVDVYTRLRPGHPLICGPTPAFTAGVGLLLNVWGMARNTKQTSGSVVAKGGSSDQQMLDLIDVRRCLEALEAHAAQWPSAAPLADTLQQLLNVDIENAVTAAFPYPPPSGPTQIGRSASPSPFSGPAVDSQMVNDAVAQWSNSNSDHTHSGFTPSQPVDEVELMLQYSFGPGEEQAHQQPTSSSSYADLFAMDVDMNTVAFWSQAPSTFEVSDWGMYLEAMGNAIDHVSTEY</sequence>
<feature type="compositionally biased region" description="Low complexity" evidence="2">
    <location>
        <begin position="60"/>
        <end position="69"/>
    </location>
</feature>
<dbReference type="GO" id="GO:0000981">
    <property type="term" value="F:DNA-binding transcription factor activity, RNA polymerase II-specific"/>
    <property type="evidence" value="ECO:0007669"/>
    <property type="project" value="InterPro"/>
</dbReference>
<dbReference type="InterPro" id="IPR007219">
    <property type="entry name" value="XnlR_reg_dom"/>
</dbReference>
<feature type="domain" description="Xylanolytic transcriptional activator regulatory" evidence="3">
    <location>
        <begin position="293"/>
        <end position="366"/>
    </location>
</feature>
<dbReference type="GO" id="GO:0006351">
    <property type="term" value="P:DNA-templated transcription"/>
    <property type="evidence" value="ECO:0007669"/>
    <property type="project" value="InterPro"/>
</dbReference>
<dbReference type="AlphaFoldDB" id="A0A8H6WCC3"/>
<feature type="compositionally biased region" description="Polar residues" evidence="2">
    <location>
        <begin position="622"/>
        <end position="633"/>
    </location>
</feature>
<evidence type="ECO:0000256" key="1">
    <source>
        <dbReference type="ARBA" id="ARBA00023242"/>
    </source>
</evidence>
<dbReference type="InterPro" id="IPR050987">
    <property type="entry name" value="AtrR-like"/>
</dbReference>
<protein>
    <submittedName>
        <fullName evidence="4">Zn(2)-C6 fungal-type domain-containing protein</fullName>
    </submittedName>
</protein>
<dbReference type="InterPro" id="IPR036864">
    <property type="entry name" value="Zn2-C6_fun-type_DNA-bd_sf"/>
</dbReference>
<dbReference type="Pfam" id="PF04082">
    <property type="entry name" value="Fungal_trans"/>
    <property type="match status" value="1"/>
</dbReference>
<dbReference type="RefSeq" id="XP_037224785.1">
    <property type="nucleotide sequence ID" value="XM_037359690.1"/>
</dbReference>
<gene>
    <name evidence="4" type="ORF">MIND_00282000</name>
</gene>
<dbReference type="PANTHER" id="PTHR46910">
    <property type="entry name" value="TRANSCRIPTION FACTOR PDR1"/>
    <property type="match status" value="1"/>
</dbReference>